<organism evidence="8 9">
    <name type="scientific">Tritrichomonas foetus</name>
    <dbReference type="NCBI Taxonomy" id="1144522"/>
    <lineage>
        <taxon>Eukaryota</taxon>
        <taxon>Metamonada</taxon>
        <taxon>Parabasalia</taxon>
        <taxon>Tritrichomonadida</taxon>
        <taxon>Tritrichomonadidae</taxon>
        <taxon>Tritrichomonas</taxon>
    </lineage>
</organism>
<comment type="caution">
    <text evidence="8">The sequence shown here is derived from an EMBL/GenBank/DDBJ whole genome shotgun (WGS) entry which is preliminary data.</text>
</comment>
<dbReference type="Gene3D" id="1.25.10.10">
    <property type="entry name" value="Leucine-rich Repeat Variant"/>
    <property type="match status" value="1"/>
</dbReference>
<dbReference type="GO" id="GO:0000209">
    <property type="term" value="P:protein polyubiquitination"/>
    <property type="evidence" value="ECO:0007669"/>
    <property type="project" value="TreeGrafter"/>
</dbReference>
<proteinExistence type="inferred from homology"/>
<evidence type="ECO:0000256" key="3">
    <source>
        <dbReference type="ARBA" id="ARBA00012485"/>
    </source>
</evidence>
<dbReference type="InterPro" id="IPR035983">
    <property type="entry name" value="Hect_E3_ubiquitin_ligase"/>
</dbReference>
<comment type="catalytic activity">
    <reaction evidence="1">
        <text>S-ubiquitinyl-[E2 ubiquitin-conjugating enzyme]-L-cysteine + [acceptor protein]-L-lysine = [E2 ubiquitin-conjugating enzyme]-L-cysteine + N(6)-ubiquitinyl-[acceptor protein]-L-lysine.</text>
        <dbReference type="EC" id="2.3.2.26"/>
    </reaction>
</comment>
<dbReference type="Gene3D" id="3.30.2410.10">
    <property type="entry name" value="Hect, E3 ligase catalytic domain"/>
    <property type="match status" value="1"/>
</dbReference>
<dbReference type="PROSITE" id="PS50237">
    <property type="entry name" value="HECT"/>
    <property type="match status" value="1"/>
</dbReference>
<evidence type="ECO:0000256" key="4">
    <source>
        <dbReference type="ARBA" id="ARBA00022679"/>
    </source>
</evidence>
<dbReference type="SMART" id="SM00119">
    <property type="entry name" value="HECTc"/>
    <property type="match status" value="1"/>
</dbReference>
<evidence type="ECO:0000313" key="9">
    <source>
        <dbReference type="Proteomes" id="UP000179807"/>
    </source>
</evidence>
<comment type="similarity">
    <text evidence="2">Belongs to the UPL family. K-HECT subfamily.</text>
</comment>
<dbReference type="Pfam" id="PF00632">
    <property type="entry name" value="HECT"/>
    <property type="match status" value="1"/>
</dbReference>
<dbReference type="InterPro" id="IPR011989">
    <property type="entry name" value="ARM-like"/>
</dbReference>
<evidence type="ECO:0000256" key="1">
    <source>
        <dbReference type="ARBA" id="ARBA00000885"/>
    </source>
</evidence>
<dbReference type="EC" id="2.3.2.26" evidence="3"/>
<dbReference type="InterPro" id="IPR000569">
    <property type="entry name" value="HECT_dom"/>
</dbReference>
<dbReference type="SUPFAM" id="SSF56204">
    <property type="entry name" value="Hect, E3 ligase catalytic domain"/>
    <property type="match status" value="1"/>
</dbReference>
<feature type="active site" description="Glycyl thioester intermediate" evidence="6">
    <location>
        <position position="1040"/>
    </location>
</feature>
<reference evidence="8" key="1">
    <citation type="submission" date="2016-10" db="EMBL/GenBank/DDBJ databases">
        <authorList>
            <person name="Benchimol M."/>
            <person name="Almeida L.G."/>
            <person name="Vasconcelos A.T."/>
            <person name="Perreira-Neves A."/>
            <person name="Rosa I.A."/>
            <person name="Tasca T."/>
            <person name="Bogo M.R."/>
            <person name="de Souza W."/>
        </authorList>
    </citation>
    <scope>NUCLEOTIDE SEQUENCE [LARGE SCALE GENOMIC DNA]</scope>
    <source>
        <strain evidence="8">K</strain>
    </source>
</reference>
<evidence type="ECO:0000259" key="7">
    <source>
        <dbReference type="PROSITE" id="PS50237"/>
    </source>
</evidence>
<evidence type="ECO:0000313" key="8">
    <source>
        <dbReference type="EMBL" id="OHS98856.1"/>
    </source>
</evidence>
<dbReference type="Pfam" id="PF25579">
    <property type="entry name" value="TPR_TRIP12_N"/>
    <property type="match status" value="1"/>
</dbReference>
<keyword evidence="9" id="KW-1185">Reference proteome</keyword>
<keyword evidence="5 6" id="KW-0833">Ubl conjugation pathway</keyword>
<dbReference type="EMBL" id="MLAK01001037">
    <property type="protein sequence ID" value="OHS98856.1"/>
    <property type="molecule type" value="Genomic_DNA"/>
</dbReference>
<dbReference type="Gene3D" id="3.30.2160.10">
    <property type="entry name" value="Hect, E3 ligase catalytic domain"/>
    <property type="match status" value="1"/>
</dbReference>
<dbReference type="InterPro" id="IPR057948">
    <property type="entry name" value="TPR_TRIP12_N"/>
</dbReference>
<dbReference type="SUPFAM" id="SSF48371">
    <property type="entry name" value="ARM repeat"/>
    <property type="match status" value="1"/>
</dbReference>
<dbReference type="PANTHER" id="PTHR45670">
    <property type="entry name" value="E3 UBIQUITIN-PROTEIN LIGASE TRIP12"/>
    <property type="match status" value="1"/>
</dbReference>
<accession>A0A1J4JI44</accession>
<feature type="domain" description="HECT" evidence="7">
    <location>
        <begin position="742"/>
        <end position="1073"/>
    </location>
</feature>
<dbReference type="PANTHER" id="PTHR45670:SF1">
    <property type="entry name" value="E3 UBIQUITIN-PROTEIN LIGASE HECTD1"/>
    <property type="match status" value="1"/>
</dbReference>
<dbReference type="GO" id="GO:0043161">
    <property type="term" value="P:proteasome-mediated ubiquitin-dependent protein catabolic process"/>
    <property type="evidence" value="ECO:0007669"/>
    <property type="project" value="TreeGrafter"/>
</dbReference>
<dbReference type="OrthoDB" id="271273at2759"/>
<dbReference type="InterPro" id="IPR045322">
    <property type="entry name" value="HECTD1/TRIP12-like"/>
</dbReference>
<dbReference type="GeneID" id="94825110"/>
<dbReference type="InterPro" id="IPR016024">
    <property type="entry name" value="ARM-type_fold"/>
</dbReference>
<evidence type="ECO:0000256" key="6">
    <source>
        <dbReference type="PROSITE-ProRule" id="PRU00104"/>
    </source>
</evidence>
<dbReference type="GO" id="GO:0061630">
    <property type="term" value="F:ubiquitin protein ligase activity"/>
    <property type="evidence" value="ECO:0007669"/>
    <property type="project" value="UniProtKB-EC"/>
</dbReference>
<gene>
    <name evidence="8" type="ORF">TRFO_01942</name>
</gene>
<protein>
    <recommendedName>
        <fullName evidence="3">HECT-type E3 ubiquitin transferase</fullName>
        <ecNumber evidence="3">2.3.2.26</ecNumber>
    </recommendedName>
</protein>
<evidence type="ECO:0000256" key="5">
    <source>
        <dbReference type="ARBA" id="ARBA00022786"/>
    </source>
</evidence>
<keyword evidence="4" id="KW-0808">Transferase</keyword>
<dbReference type="VEuPathDB" id="TrichDB:TRFO_01942"/>
<evidence type="ECO:0000256" key="2">
    <source>
        <dbReference type="ARBA" id="ARBA00006331"/>
    </source>
</evidence>
<sequence>MYDFAGAPDELYTREAYDKILTQLKGRIPDQIEGLTTLSTTLTYGSQEHLHYFPIETMCHEIIRLLQFTDSENVAQLASSCVFSVLEAHTRSTSSLINANALVVLSNHLLNVKWLETSQNCIKALNVISHYRSHDIGIQIGLDPLLKNIDFFMPMVQREAISAAERITEAVVNDNFAQHLGKLIKLSKSQDAKIQSTAIKTIDNIASRVSPDHVTADIITSLCSSSQYLKALINLSIHQQHIRSIIETNVNFQSFLNDAKNADSQKLVLKLILNLLPPTKVLNQFNIPKHQRPKESNDFAVTIQPVLLKLIMENPLSLKHILMCLASTIAVHPIVLTEELAVVLKGFGKSPDISPYVLAVLTFFVNSPLLAESQILDVLTNIALIGQQKYWFTRTLNQMKKKVSKILAKQPNLQNLNMPDIINLISNKNVSKFEFLSSGVKRCNELLQNGVTLSNEEACILSEYVSSLLSYVSLPTIPDYNTIENFINSNLEKLVLLPVTMPVTGETMMLKVSKFETVGCIESWYNYEYAQFTISKLLNLASQKPGIKSLILSENQKKITYSQLSVFYRIFDPDYPKYHLTDTSTSTKYNSLTSFFNLTKNDNAVGFGSSSQHKYTLEDGDCPSSTPSIELKTYDSLIDVLTLLEQLRKITTIQQNLTFSRRIHSLLANPYETLYQSSCALNTIYMYPHLFTFETRLLAFKLMAFEPRSALKSLMKEFNSSKVNLRNDLLKVTVNRDAIFNEGYDLFTYLCQNQLKFEVSFFNEEGIGLGPTHEFFTLFSHELCQTERKIFRSSREERGLAVDENGMFFSPFTKTKAAALLGKFLAKAIQMECLIDINFNPAIFKLIRGKPIDVSDVDPVFARSLERPEGFVGLTFVYPSIQFLPLKADGENIDVTLDNLNEYINLIKDFTCGKRMKPLAQAFIEGFDSVFPFKYLDLFDESEFNRIFAGDCPQITYEELIKNVEISHGYTSEDKEIQYLFEIIAEMTKEEQRKLIQFITGYAQLPIGGLAALDPKLTVSKKFVENNENPDNYLPSVMTCVNYFKVPPYSSKEIMADKIAKAISEGIKCFELT</sequence>
<dbReference type="RefSeq" id="XP_068351993.1">
    <property type="nucleotide sequence ID" value="XM_068490406.1"/>
</dbReference>
<dbReference type="Proteomes" id="UP000179807">
    <property type="component" value="Unassembled WGS sequence"/>
</dbReference>
<dbReference type="AlphaFoldDB" id="A0A1J4JI44"/>
<name>A0A1J4JI44_9EUKA</name>
<dbReference type="Gene3D" id="3.90.1750.10">
    <property type="entry name" value="Hect, E3 ligase catalytic domains"/>
    <property type="match status" value="1"/>
</dbReference>